<dbReference type="Proteomes" id="UP000013523">
    <property type="component" value="Chromosome"/>
</dbReference>
<organism evidence="1 2">
    <name type="scientific">Clostridium pasteurianum BC1</name>
    <dbReference type="NCBI Taxonomy" id="86416"/>
    <lineage>
        <taxon>Bacteria</taxon>
        <taxon>Bacillati</taxon>
        <taxon>Bacillota</taxon>
        <taxon>Clostridia</taxon>
        <taxon>Eubacteriales</taxon>
        <taxon>Clostridiaceae</taxon>
        <taxon>Clostridium</taxon>
    </lineage>
</organism>
<dbReference type="AlphaFoldDB" id="R4K0P9"/>
<gene>
    <name evidence="1" type="ORF">Clopa_1744</name>
</gene>
<accession>R4K0P9</accession>
<reference evidence="1 2" key="1">
    <citation type="submission" date="2012-01" db="EMBL/GenBank/DDBJ databases">
        <title>Complete sequence of chromosome of Clostridium pasteurianum BC1.</title>
        <authorList>
            <consortium name="US DOE Joint Genome Institute"/>
            <person name="Lucas S."/>
            <person name="Han J."/>
            <person name="Lapidus A."/>
            <person name="Cheng J.-F."/>
            <person name="Goodwin L."/>
            <person name="Pitluck S."/>
            <person name="Peters L."/>
            <person name="Mikhailova N."/>
            <person name="Teshima H."/>
            <person name="Detter J.C."/>
            <person name="Han C."/>
            <person name="Tapia R."/>
            <person name="Land M."/>
            <person name="Hauser L."/>
            <person name="Kyrpides N."/>
            <person name="Ivanova N."/>
            <person name="Pagani I."/>
            <person name="Dunn J."/>
            <person name="Taghavi S."/>
            <person name="Francis A."/>
            <person name="van der Lelie D."/>
            <person name="Woyke T."/>
        </authorList>
    </citation>
    <scope>NUCLEOTIDE SEQUENCE [LARGE SCALE GENOMIC DNA]</scope>
    <source>
        <strain evidence="1 2">BC1</strain>
    </source>
</reference>
<evidence type="ECO:0000313" key="2">
    <source>
        <dbReference type="Proteomes" id="UP000013523"/>
    </source>
</evidence>
<evidence type="ECO:0000313" key="1">
    <source>
        <dbReference type="EMBL" id="AGK96662.1"/>
    </source>
</evidence>
<protein>
    <submittedName>
        <fullName evidence="1">Uncharacterized protein</fullName>
    </submittedName>
</protein>
<name>R4K0P9_CLOPA</name>
<dbReference type="EMBL" id="CP003261">
    <property type="protein sequence ID" value="AGK96662.1"/>
    <property type="molecule type" value="Genomic_DNA"/>
</dbReference>
<sequence>MKVPLKKYPKWLPYGTIAYYRVDTEIRGASRQGTYSSRWESCQSNI</sequence>
<dbReference type="HOGENOM" id="CLU_3182124_0_0_9"/>
<keyword evidence="2" id="KW-1185">Reference proteome</keyword>
<dbReference type="RefSeq" id="WP_015614980.1">
    <property type="nucleotide sequence ID" value="NC_021182.1"/>
</dbReference>
<proteinExistence type="predicted"/>
<dbReference type="KEGG" id="cpas:Clopa_1744"/>